<dbReference type="Proteomes" id="UP001222087">
    <property type="component" value="Chromosome"/>
</dbReference>
<evidence type="ECO:0008006" key="3">
    <source>
        <dbReference type="Google" id="ProtNLM"/>
    </source>
</evidence>
<organism evidence="1 2">
    <name type="scientific">Legionella cardiaca</name>
    <dbReference type="NCBI Taxonomy" id="1071983"/>
    <lineage>
        <taxon>Bacteria</taxon>
        <taxon>Pseudomonadati</taxon>
        <taxon>Pseudomonadota</taxon>
        <taxon>Gammaproteobacteria</taxon>
        <taxon>Legionellales</taxon>
        <taxon>Legionellaceae</taxon>
        <taxon>Legionella</taxon>
    </lineage>
</organism>
<proteinExistence type="predicted"/>
<name>A0ABY8AN33_9GAMM</name>
<dbReference type="SUPFAM" id="SSF48403">
    <property type="entry name" value="Ankyrin repeat"/>
    <property type="match status" value="1"/>
</dbReference>
<dbReference type="RefSeq" id="WP_275087802.1">
    <property type="nucleotide sequence ID" value="NZ_CP119078.1"/>
</dbReference>
<gene>
    <name evidence="1" type="ORF">PXX05_08520</name>
</gene>
<dbReference type="InterPro" id="IPR036770">
    <property type="entry name" value="Ankyrin_rpt-contain_sf"/>
</dbReference>
<reference evidence="1 2" key="1">
    <citation type="submission" date="2023-02" db="EMBL/GenBank/DDBJ databases">
        <title>Genome Sequence of L. cardiaca H63T.</title>
        <authorList>
            <person name="Lopez A.E."/>
            <person name="Cianciotto N.P."/>
        </authorList>
    </citation>
    <scope>NUCLEOTIDE SEQUENCE [LARGE SCALE GENOMIC DNA]</scope>
    <source>
        <strain evidence="1 2">H63</strain>
    </source>
</reference>
<keyword evidence="2" id="KW-1185">Reference proteome</keyword>
<accession>A0ABY8AN33</accession>
<evidence type="ECO:0000313" key="2">
    <source>
        <dbReference type="Proteomes" id="UP001222087"/>
    </source>
</evidence>
<dbReference type="EMBL" id="CP119078">
    <property type="protein sequence ID" value="WED41978.1"/>
    <property type="molecule type" value="Genomic_DNA"/>
</dbReference>
<protein>
    <recommendedName>
        <fullName evidence="3">Ankyrin repeat protein</fullName>
    </recommendedName>
</protein>
<sequence length="304" mass="33909">MFDEVYTIAIESNDFEELKRKLKKIHIDAPSIKDGFFVTAAAQLAIKGKNNKVEWMRQLGANVDDIAYGYALAGNHERAEAYRTAHGANVDAIAYGYALVGNHERVETYRTEHGANVNFIVSGYARAGNHKRVEAYRTEHGANVDAIAYGYARAGNHERVEAYRTEHGAKVDSIAYGYARAGNQEKQKKYDINYLLNSYLKERTAVTDSSGKTKEYFHGSFFSVFQKSFTQKREAVNVLKSALEGNKVNLNEHLPTLRNGNLGKELRAFIKSGIGNALVGREVTTVSDFVQALQEKVSNQARLS</sequence>
<evidence type="ECO:0000313" key="1">
    <source>
        <dbReference type="EMBL" id="WED41978.1"/>
    </source>
</evidence>